<evidence type="ECO:0000256" key="9">
    <source>
        <dbReference type="HAMAP-Rule" id="MF_00772"/>
    </source>
</evidence>
<dbReference type="InterPro" id="IPR036388">
    <property type="entry name" value="WH-like_DNA-bd_sf"/>
</dbReference>
<evidence type="ECO:0000313" key="12">
    <source>
        <dbReference type="EMBL" id="MBD2868680.1"/>
    </source>
</evidence>
<dbReference type="NCBIfam" id="TIGR00589">
    <property type="entry name" value="ogt"/>
    <property type="match status" value="1"/>
</dbReference>
<keyword evidence="13" id="KW-1185">Reference proteome</keyword>
<dbReference type="Gene3D" id="3.30.160.70">
    <property type="entry name" value="Methylated DNA-protein cysteine methyltransferase domain"/>
    <property type="match status" value="1"/>
</dbReference>
<evidence type="ECO:0000259" key="10">
    <source>
        <dbReference type="Pfam" id="PF01035"/>
    </source>
</evidence>
<dbReference type="Gene3D" id="1.10.10.10">
    <property type="entry name" value="Winged helix-like DNA-binding domain superfamily/Winged helix DNA-binding domain"/>
    <property type="match status" value="1"/>
</dbReference>
<dbReference type="EMBL" id="JACXIY010000010">
    <property type="protein sequence ID" value="MBD2868680.1"/>
    <property type="molecule type" value="Genomic_DNA"/>
</dbReference>
<dbReference type="InterPro" id="IPR001497">
    <property type="entry name" value="MethylDNA_cys_MeTrfase_AS"/>
</dbReference>
<dbReference type="AlphaFoldDB" id="A0A927CJM4"/>
<evidence type="ECO:0000259" key="11">
    <source>
        <dbReference type="Pfam" id="PF02870"/>
    </source>
</evidence>
<comment type="function">
    <text evidence="9">Involved in the cellular defense against the biological effects of O6-methylguanine (O6-MeG) and O4-methylthymine (O4-MeT) in DNA. Repairs the methylated nucleobase in DNA by stoichiometrically transferring the methyl group to a cysteine residue in the enzyme. This is a suicide reaction: the enzyme is irreversibly inactivated.</text>
</comment>
<organism evidence="12 13">
    <name type="scientific">Paenibacillus arenilitoris</name>
    <dbReference type="NCBI Taxonomy" id="2772299"/>
    <lineage>
        <taxon>Bacteria</taxon>
        <taxon>Bacillati</taxon>
        <taxon>Bacillota</taxon>
        <taxon>Bacilli</taxon>
        <taxon>Bacillales</taxon>
        <taxon>Paenibacillaceae</taxon>
        <taxon>Paenibacillus</taxon>
    </lineage>
</organism>
<evidence type="ECO:0000256" key="7">
    <source>
        <dbReference type="ARBA" id="ARBA00023204"/>
    </source>
</evidence>
<dbReference type="SUPFAM" id="SSF46767">
    <property type="entry name" value="Methylated DNA-protein cysteine methyltransferase, C-terminal domain"/>
    <property type="match status" value="1"/>
</dbReference>
<feature type="domain" description="Methylguanine DNA methyltransferase ribonuclease-like" evidence="11">
    <location>
        <begin position="9"/>
        <end position="86"/>
    </location>
</feature>
<dbReference type="InterPro" id="IPR023546">
    <property type="entry name" value="MGMT"/>
</dbReference>
<dbReference type="SUPFAM" id="SSF53155">
    <property type="entry name" value="Methylated DNA-protein cysteine methyltransferase domain"/>
    <property type="match status" value="1"/>
</dbReference>
<dbReference type="PANTHER" id="PTHR10815">
    <property type="entry name" value="METHYLATED-DNA--PROTEIN-CYSTEINE METHYLTRANSFERASE"/>
    <property type="match status" value="1"/>
</dbReference>
<dbReference type="EC" id="2.1.1.63" evidence="9"/>
<dbReference type="InterPro" id="IPR014048">
    <property type="entry name" value="MethylDNA_cys_MeTrfase_DNA-bd"/>
</dbReference>
<comment type="catalytic activity">
    <reaction evidence="8 9">
        <text>a 6-O-methyl-2'-deoxyguanosine in DNA + L-cysteinyl-[protein] = S-methyl-L-cysteinyl-[protein] + a 2'-deoxyguanosine in DNA</text>
        <dbReference type="Rhea" id="RHEA:24000"/>
        <dbReference type="Rhea" id="RHEA-COMP:10131"/>
        <dbReference type="Rhea" id="RHEA-COMP:10132"/>
        <dbReference type="Rhea" id="RHEA-COMP:11367"/>
        <dbReference type="Rhea" id="RHEA-COMP:11368"/>
        <dbReference type="ChEBI" id="CHEBI:29950"/>
        <dbReference type="ChEBI" id="CHEBI:82612"/>
        <dbReference type="ChEBI" id="CHEBI:85445"/>
        <dbReference type="ChEBI" id="CHEBI:85448"/>
        <dbReference type="EC" id="2.1.1.63"/>
    </reaction>
</comment>
<evidence type="ECO:0000256" key="4">
    <source>
        <dbReference type="ARBA" id="ARBA00022603"/>
    </source>
</evidence>
<dbReference type="FunFam" id="1.10.10.10:FF:000214">
    <property type="entry name" value="Methylated-DNA--protein-cysteine methyltransferase"/>
    <property type="match status" value="1"/>
</dbReference>
<dbReference type="HAMAP" id="MF_00772">
    <property type="entry name" value="OGT"/>
    <property type="match status" value="1"/>
</dbReference>
<keyword evidence="4 9" id="KW-0489">Methyltransferase</keyword>
<dbReference type="InterPro" id="IPR008332">
    <property type="entry name" value="MethylG_MeTrfase_N"/>
</dbReference>
<dbReference type="PANTHER" id="PTHR10815:SF12">
    <property type="entry name" value="METHYLATED-DNA--PROTEIN-CYSTEINE METHYLTRANSFERASE, INDUCIBLE"/>
    <property type="match status" value="1"/>
</dbReference>
<accession>A0A927CJM4</accession>
<feature type="domain" description="Methylated-DNA-[protein]-cysteine S-methyltransferase DNA binding" evidence="10">
    <location>
        <begin position="91"/>
        <end position="170"/>
    </location>
</feature>
<dbReference type="CDD" id="cd06445">
    <property type="entry name" value="ATase"/>
    <property type="match status" value="1"/>
</dbReference>
<dbReference type="Pfam" id="PF02870">
    <property type="entry name" value="Methyltransf_1N"/>
    <property type="match status" value="1"/>
</dbReference>
<keyword evidence="5 9" id="KW-0808">Transferase</keyword>
<evidence type="ECO:0000256" key="1">
    <source>
        <dbReference type="ARBA" id="ARBA00001286"/>
    </source>
</evidence>
<gene>
    <name evidence="12" type="ORF">IDH41_08820</name>
</gene>
<evidence type="ECO:0000256" key="6">
    <source>
        <dbReference type="ARBA" id="ARBA00022763"/>
    </source>
</evidence>
<evidence type="ECO:0000256" key="5">
    <source>
        <dbReference type="ARBA" id="ARBA00022679"/>
    </source>
</evidence>
<comment type="caution">
    <text evidence="12">The sequence shown here is derived from an EMBL/GenBank/DDBJ whole genome shotgun (WGS) entry which is preliminary data.</text>
</comment>
<feature type="active site" description="Nucleophile; methyl group acceptor" evidence="9">
    <location>
        <position position="142"/>
    </location>
</feature>
<evidence type="ECO:0000256" key="8">
    <source>
        <dbReference type="ARBA" id="ARBA00049348"/>
    </source>
</evidence>
<dbReference type="GO" id="GO:0003908">
    <property type="term" value="F:methylated-DNA-[protein]-cysteine S-methyltransferase activity"/>
    <property type="evidence" value="ECO:0007669"/>
    <property type="project" value="UniProtKB-UniRule"/>
</dbReference>
<keyword evidence="7 9" id="KW-0234">DNA repair</keyword>
<keyword evidence="6 9" id="KW-0227">DNA damage</keyword>
<evidence type="ECO:0000256" key="2">
    <source>
        <dbReference type="ARBA" id="ARBA00008711"/>
    </source>
</evidence>
<dbReference type="Pfam" id="PF01035">
    <property type="entry name" value="DNA_binding_1"/>
    <property type="match status" value="1"/>
</dbReference>
<comment type="similarity">
    <text evidence="2 9">Belongs to the MGMT family.</text>
</comment>
<reference evidence="12" key="1">
    <citation type="submission" date="2020-09" db="EMBL/GenBank/DDBJ databases">
        <title>A novel bacterium of genus Paenibacillus, isolated from South China Sea.</title>
        <authorList>
            <person name="Huang H."/>
            <person name="Mo K."/>
            <person name="Hu Y."/>
        </authorList>
    </citation>
    <scope>NUCLEOTIDE SEQUENCE</scope>
    <source>
        <strain evidence="12">IB182493</strain>
    </source>
</reference>
<name>A0A927CJM4_9BACL</name>
<comment type="miscellaneous">
    <text evidence="9">This enzyme catalyzes only one turnover and therefore is not strictly catalytic. According to one definition, an enzyme is a biocatalyst that acts repeatedly and over many reaction cycles.</text>
</comment>
<dbReference type="GO" id="GO:0032259">
    <property type="term" value="P:methylation"/>
    <property type="evidence" value="ECO:0007669"/>
    <property type="project" value="UniProtKB-KW"/>
</dbReference>
<dbReference type="Proteomes" id="UP000632125">
    <property type="component" value="Unassembled WGS sequence"/>
</dbReference>
<keyword evidence="3 9" id="KW-0963">Cytoplasm</keyword>
<dbReference type="RefSeq" id="WP_190860125.1">
    <property type="nucleotide sequence ID" value="NZ_JACXIY010000010.1"/>
</dbReference>
<sequence>MNRKDGKPIYWSLLAREGWSLHMAATPEGLCFVGSQNKPFDELRDWAARRFPGGSLVRDDGRLEPYATELAEYLQGKRQSFTVPFDCGGTAFQLAVWNALRCIPYGEVRTYSDIAEQIDKPSAARAVGAAIGANPVLITVPCHRVVGKDGTMTGYRGGLPMKKRLLQLERESV</sequence>
<dbReference type="InterPro" id="IPR036217">
    <property type="entry name" value="MethylDNA_cys_MeTrfase_DNAb"/>
</dbReference>
<dbReference type="InterPro" id="IPR036631">
    <property type="entry name" value="MGMT_N_sf"/>
</dbReference>
<comment type="catalytic activity">
    <reaction evidence="1 9">
        <text>a 4-O-methyl-thymidine in DNA + L-cysteinyl-[protein] = a thymidine in DNA + S-methyl-L-cysteinyl-[protein]</text>
        <dbReference type="Rhea" id="RHEA:53428"/>
        <dbReference type="Rhea" id="RHEA-COMP:10131"/>
        <dbReference type="Rhea" id="RHEA-COMP:10132"/>
        <dbReference type="Rhea" id="RHEA-COMP:13555"/>
        <dbReference type="Rhea" id="RHEA-COMP:13556"/>
        <dbReference type="ChEBI" id="CHEBI:29950"/>
        <dbReference type="ChEBI" id="CHEBI:82612"/>
        <dbReference type="ChEBI" id="CHEBI:137386"/>
        <dbReference type="ChEBI" id="CHEBI:137387"/>
        <dbReference type="EC" id="2.1.1.63"/>
    </reaction>
</comment>
<dbReference type="GO" id="GO:0006307">
    <property type="term" value="P:DNA alkylation repair"/>
    <property type="evidence" value="ECO:0007669"/>
    <property type="project" value="UniProtKB-UniRule"/>
</dbReference>
<evidence type="ECO:0000313" key="13">
    <source>
        <dbReference type="Proteomes" id="UP000632125"/>
    </source>
</evidence>
<evidence type="ECO:0000256" key="3">
    <source>
        <dbReference type="ARBA" id="ARBA00022490"/>
    </source>
</evidence>
<protein>
    <recommendedName>
        <fullName evidence="9">Methylated-DNA--protein-cysteine methyltransferase</fullName>
        <ecNumber evidence="9">2.1.1.63</ecNumber>
    </recommendedName>
    <alternativeName>
        <fullName evidence="9">6-O-methylguanine-DNA methyltransferase</fullName>
        <shortName evidence="9">MGMT</shortName>
    </alternativeName>
    <alternativeName>
        <fullName evidence="9">O-6-methylguanine-DNA-alkyltransferase</fullName>
    </alternativeName>
</protein>
<dbReference type="PROSITE" id="PS00374">
    <property type="entry name" value="MGMT"/>
    <property type="match status" value="1"/>
</dbReference>
<dbReference type="GO" id="GO:0005737">
    <property type="term" value="C:cytoplasm"/>
    <property type="evidence" value="ECO:0007669"/>
    <property type="project" value="UniProtKB-SubCell"/>
</dbReference>
<comment type="subcellular location">
    <subcellularLocation>
        <location evidence="9">Cytoplasm</location>
    </subcellularLocation>
</comment>
<proteinExistence type="inferred from homology"/>